<dbReference type="AlphaFoldDB" id="A0A919UU25"/>
<dbReference type="PANTHER" id="PTHR10696:SF56">
    <property type="entry name" value="TAUD_TFDA-LIKE DOMAIN-CONTAINING PROTEIN"/>
    <property type="match status" value="1"/>
</dbReference>
<dbReference type="RefSeq" id="WP_204044649.1">
    <property type="nucleotide sequence ID" value="NZ_BOOA01000069.1"/>
</dbReference>
<keyword evidence="4" id="KW-0045">Antibiotic biosynthesis</keyword>
<dbReference type="InterPro" id="IPR050411">
    <property type="entry name" value="AlphaKG_dependent_hydroxylases"/>
</dbReference>
<keyword evidence="7" id="KW-1185">Reference proteome</keyword>
<protein>
    <recommendedName>
        <fullName evidence="5">TauD/TfdA-like domain-containing protein</fullName>
    </recommendedName>
</protein>
<keyword evidence="2" id="KW-0560">Oxidoreductase</keyword>
<evidence type="ECO:0000256" key="4">
    <source>
        <dbReference type="ARBA" id="ARBA00023194"/>
    </source>
</evidence>
<dbReference type="PANTHER" id="PTHR10696">
    <property type="entry name" value="GAMMA-BUTYROBETAINE HYDROXYLASE-RELATED"/>
    <property type="match status" value="1"/>
</dbReference>
<dbReference type="SUPFAM" id="SSF51197">
    <property type="entry name" value="Clavaminate synthase-like"/>
    <property type="match status" value="1"/>
</dbReference>
<dbReference type="GO" id="GO:0016491">
    <property type="term" value="F:oxidoreductase activity"/>
    <property type="evidence" value="ECO:0007669"/>
    <property type="project" value="UniProtKB-KW"/>
</dbReference>
<organism evidence="6 7">
    <name type="scientific">Acrocarpospora phusangensis</name>
    <dbReference type="NCBI Taxonomy" id="1070424"/>
    <lineage>
        <taxon>Bacteria</taxon>
        <taxon>Bacillati</taxon>
        <taxon>Actinomycetota</taxon>
        <taxon>Actinomycetes</taxon>
        <taxon>Streptosporangiales</taxon>
        <taxon>Streptosporangiaceae</taxon>
        <taxon>Acrocarpospora</taxon>
    </lineage>
</organism>
<keyword evidence="3" id="KW-0408">Iron</keyword>
<evidence type="ECO:0000259" key="5">
    <source>
        <dbReference type="Pfam" id="PF02668"/>
    </source>
</evidence>
<accession>A0A919UU25</accession>
<feature type="domain" description="TauD/TfdA-like" evidence="5">
    <location>
        <begin position="22"/>
        <end position="299"/>
    </location>
</feature>
<dbReference type="EMBL" id="BOOA01000069">
    <property type="protein sequence ID" value="GIH28010.1"/>
    <property type="molecule type" value="Genomic_DNA"/>
</dbReference>
<evidence type="ECO:0000256" key="1">
    <source>
        <dbReference type="ARBA" id="ARBA00001954"/>
    </source>
</evidence>
<dbReference type="InterPro" id="IPR042098">
    <property type="entry name" value="TauD-like_sf"/>
</dbReference>
<name>A0A919UU25_9ACTN</name>
<evidence type="ECO:0000313" key="6">
    <source>
        <dbReference type="EMBL" id="GIH28010.1"/>
    </source>
</evidence>
<dbReference type="Pfam" id="PF02668">
    <property type="entry name" value="TauD"/>
    <property type="match status" value="1"/>
</dbReference>
<comment type="cofactor">
    <cofactor evidence="1">
        <name>Fe(2+)</name>
        <dbReference type="ChEBI" id="CHEBI:29033"/>
    </cofactor>
</comment>
<reference evidence="6" key="1">
    <citation type="submission" date="2021-01" db="EMBL/GenBank/DDBJ databases">
        <title>Whole genome shotgun sequence of Acrocarpospora phusangensis NBRC 108782.</title>
        <authorList>
            <person name="Komaki H."/>
            <person name="Tamura T."/>
        </authorList>
    </citation>
    <scope>NUCLEOTIDE SEQUENCE</scope>
    <source>
        <strain evidence="6">NBRC 108782</strain>
    </source>
</reference>
<dbReference type="GO" id="GO:0017000">
    <property type="term" value="P:antibiotic biosynthetic process"/>
    <property type="evidence" value="ECO:0007669"/>
    <property type="project" value="UniProtKB-KW"/>
</dbReference>
<sequence length="303" mass="33297">MTWQPFEIAPESPGQSLADYLRANPVDDLLVREKALVFRGFGVTEQTLEGPMELLLPNRLAYVHGNSPRTKVGQNVYTSTEYPAEFTISMHNELSYAAGWPSRLLFFCARAAATGGATPVVDGVRWLESLDPGVRDDFAKGVRYTQNLHGGMGLGKSWQDTFETDSRPEVEAFLDASAAEWEWRADGGIRVSQVRPATTRHPVTGAEVWFNQADQWHPASLGDDTAAMLAEIMPPEDLPQSVAFADGSPIPPGHVIQARDRGLENAVDVDWRTGDVLLIDNILVGHGRRPFTGSRRVLVAMSD</sequence>
<evidence type="ECO:0000313" key="7">
    <source>
        <dbReference type="Proteomes" id="UP000640052"/>
    </source>
</evidence>
<dbReference type="InterPro" id="IPR003819">
    <property type="entry name" value="TauD/TfdA-like"/>
</dbReference>
<evidence type="ECO:0000256" key="3">
    <source>
        <dbReference type="ARBA" id="ARBA00023004"/>
    </source>
</evidence>
<dbReference type="Gene3D" id="3.60.130.10">
    <property type="entry name" value="Clavaminate synthase-like"/>
    <property type="match status" value="1"/>
</dbReference>
<proteinExistence type="predicted"/>
<gene>
    <name evidence="6" type="ORF">Aph01nite_63200</name>
</gene>
<comment type="caution">
    <text evidence="6">The sequence shown here is derived from an EMBL/GenBank/DDBJ whole genome shotgun (WGS) entry which is preliminary data.</text>
</comment>
<dbReference type="Proteomes" id="UP000640052">
    <property type="component" value="Unassembled WGS sequence"/>
</dbReference>
<evidence type="ECO:0000256" key="2">
    <source>
        <dbReference type="ARBA" id="ARBA00023002"/>
    </source>
</evidence>